<dbReference type="Gene3D" id="1.25.40.10">
    <property type="entry name" value="Tetratricopeptide repeat domain"/>
    <property type="match status" value="1"/>
</dbReference>
<dbReference type="Proteomes" id="UP000075653">
    <property type="component" value="Unassembled WGS sequence"/>
</dbReference>
<accession>A0A149VW49</accession>
<keyword evidence="3" id="KW-1185">Reference proteome</keyword>
<evidence type="ECO:0000313" key="2">
    <source>
        <dbReference type="EMBL" id="KXW57447.1"/>
    </source>
</evidence>
<dbReference type="EMBL" id="LRRD01000059">
    <property type="protein sequence ID" value="KXW57447.1"/>
    <property type="molecule type" value="Genomic_DNA"/>
</dbReference>
<dbReference type="RefSeq" id="WP_051861982.1">
    <property type="nucleotide sequence ID" value="NZ_CP149475.1"/>
</dbReference>
<dbReference type="STRING" id="1789004.FEMY_20290"/>
<comment type="caution">
    <text evidence="2">The sequence shown here is derived from an EMBL/GenBank/DDBJ whole genome shotgun (WGS) entry which is preliminary data.</text>
</comment>
<evidence type="ECO:0000313" key="3">
    <source>
        <dbReference type="Proteomes" id="UP000075653"/>
    </source>
</evidence>
<dbReference type="SUPFAM" id="SSF48452">
    <property type="entry name" value="TPR-like"/>
    <property type="match status" value="1"/>
</dbReference>
<proteinExistence type="predicted"/>
<organism evidence="2 3">
    <name type="scientific">Ferrovum myxofaciens</name>
    <dbReference type="NCBI Taxonomy" id="416213"/>
    <lineage>
        <taxon>Bacteria</taxon>
        <taxon>Pseudomonadati</taxon>
        <taxon>Pseudomonadota</taxon>
        <taxon>Betaproteobacteria</taxon>
        <taxon>Ferrovales</taxon>
        <taxon>Ferrovaceae</taxon>
        <taxon>Ferrovum</taxon>
    </lineage>
</organism>
<keyword evidence="1" id="KW-0812">Transmembrane</keyword>
<reference evidence="2 3" key="1">
    <citation type="submission" date="2016-01" db="EMBL/GenBank/DDBJ databases">
        <title>Genome sequence of the acidophilic iron oxidising Ferrovum strain Z-31.</title>
        <authorList>
            <person name="Poehlein A."/>
            <person name="Ullrich S.R."/>
            <person name="Schloemann M."/>
            <person name="Muehling M."/>
            <person name="Daniel R."/>
        </authorList>
    </citation>
    <scope>NUCLEOTIDE SEQUENCE [LARGE SCALE GENOMIC DNA]</scope>
    <source>
        <strain evidence="2 3">Z-31</strain>
    </source>
</reference>
<name>A0A149VW49_9PROT</name>
<dbReference type="PATRIC" id="fig|1789004.3.peg.2095"/>
<dbReference type="AlphaFoldDB" id="A0A149VW49"/>
<feature type="transmembrane region" description="Helical" evidence="1">
    <location>
        <begin position="66"/>
        <end position="86"/>
    </location>
</feature>
<gene>
    <name evidence="2" type="ORF">FEMY_20290</name>
</gene>
<evidence type="ECO:0000256" key="1">
    <source>
        <dbReference type="SAM" id="Phobius"/>
    </source>
</evidence>
<dbReference type="InterPro" id="IPR011990">
    <property type="entry name" value="TPR-like_helical_dom_sf"/>
</dbReference>
<keyword evidence="1" id="KW-0472">Membrane</keyword>
<dbReference type="OrthoDB" id="5393896at2"/>
<protein>
    <recommendedName>
        <fullName evidence="4">Transmembrane protein</fullName>
    </recommendedName>
</protein>
<evidence type="ECO:0008006" key="4">
    <source>
        <dbReference type="Google" id="ProtNLM"/>
    </source>
</evidence>
<sequence>MIPVTIILGFLAFLFQGMAIHALMGPQAGVEVLLGFFFWQACASLLTTLFYAVLWPAFFALPSRASLLHVFLTCQFLPVAGALLFLTEMAVHRFLKPLPDHGYLGAADTPEFNHHLLNRITHGVGSRLLAKLTTTEAPLASKLSAVVTLRSMPLRYSGQMLSDLLADSSDEVRLLAYGTMDKAEKEVMKQVYEIHHQLAALPAGQHPLQLWMRMAQLYWELIYQNLVTGEVRQHTLTQIAHFAHQVLDLSPEEAEMWFLLGRCALLHQDYGLAENHFLRAQQLNYPQDRLLPWLAEVAFLKGELHRVPLLLKGLRNSARMPQLQPLLRYWLP</sequence>
<keyword evidence="1" id="KW-1133">Transmembrane helix</keyword>
<feature type="transmembrane region" description="Helical" evidence="1">
    <location>
        <begin position="32"/>
        <end position="54"/>
    </location>
</feature>